<dbReference type="PANTHER" id="PTHR14208:SF2">
    <property type="entry name" value="PROTEIN KRASAVIETZ"/>
    <property type="match status" value="1"/>
</dbReference>
<dbReference type="PANTHER" id="PTHR14208">
    <property type="entry name" value="BASIC LEUCINE ZIPPER AND W2 DOMAIN-CONTAINING PROTEIN"/>
    <property type="match status" value="1"/>
</dbReference>
<keyword evidence="4" id="KW-1185">Reference proteome</keyword>
<dbReference type="Pfam" id="PF25504">
    <property type="entry name" value="HEAT_5MP1_2"/>
    <property type="match status" value="1"/>
</dbReference>
<feature type="domain" description="5MP1/2-like HEAT" evidence="2">
    <location>
        <begin position="16"/>
        <end position="253"/>
    </location>
</feature>
<dbReference type="AlphaFoldDB" id="A0A4P9W6E9"/>
<dbReference type="GO" id="GO:0005737">
    <property type="term" value="C:cytoplasm"/>
    <property type="evidence" value="ECO:0007669"/>
    <property type="project" value="TreeGrafter"/>
</dbReference>
<dbReference type="GO" id="GO:0016020">
    <property type="term" value="C:membrane"/>
    <property type="evidence" value="ECO:0007669"/>
    <property type="project" value="TreeGrafter"/>
</dbReference>
<dbReference type="EMBL" id="KZ996987">
    <property type="protein sequence ID" value="RKO88031.1"/>
    <property type="molecule type" value="Genomic_DNA"/>
</dbReference>
<name>A0A4P9W6E9_9FUNG</name>
<accession>A0A4P9W6E9</accession>
<reference evidence="4" key="1">
    <citation type="journal article" date="2018" name="Nat. Microbiol.">
        <title>Leveraging single-cell genomics to expand the fungal tree of life.</title>
        <authorList>
            <person name="Ahrendt S.R."/>
            <person name="Quandt C.A."/>
            <person name="Ciobanu D."/>
            <person name="Clum A."/>
            <person name="Salamov A."/>
            <person name="Andreopoulos B."/>
            <person name="Cheng J.F."/>
            <person name="Woyke T."/>
            <person name="Pelin A."/>
            <person name="Henrissat B."/>
            <person name="Reynolds N.K."/>
            <person name="Benny G.L."/>
            <person name="Smith M.E."/>
            <person name="James T.Y."/>
            <person name="Grigoriev I.V."/>
        </authorList>
    </citation>
    <scope>NUCLEOTIDE SEQUENCE [LARGE SCALE GENOMIC DNA]</scope>
</reference>
<evidence type="ECO:0000256" key="1">
    <source>
        <dbReference type="SAM" id="MobiDB-lite"/>
    </source>
</evidence>
<feature type="region of interest" description="Disordered" evidence="1">
    <location>
        <begin position="1"/>
        <end position="22"/>
    </location>
</feature>
<gene>
    <name evidence="3" type="ORF">BDK51DRAFT_24474</name>
</gene>
<organism evidence="3 4">
    <name type="scientific">Blyttiomyces helicus</name>
    <dbReference type="NCBI Taxonomy" id="388810"/>
    <lineage>
        <taxon>Eukaryota</taxon>
        <taxon>Fungi</taxon>
        <taxon>Fungi incertae sedis</taxon>
        <taxon>Chytridiomycota</taxon>
        <taxon>Chytridiomycota incertae sedis</taxon>
        <taxon>Chytridiomycetes</taxon>
        <taxon>Chytridiomycetes incertae sedis</taxon>
        <taxon>Blyttiomyces</taxon>
    </lineage>
</organism>
<evidence type="ECO:0000313" key="4">
    <source>
        <dbReference type="Proteomes" id="UP000269721"/>
    </source>
</evidence>
<evidence type="ECO:0000313" key="3">
    <source>
        <dbReference type="EMBL" id="RKO88031.1"/>
    </source>
</evidence>
<dbReference type="OrthoDB" id="1727522at2759"/>
<proteinExistence type="predicted"/>
<protein>
    <recommendedName>
        <fullName evidence="2">5MP1/2-like HEAT domain-containing protein</fullName>
    </recommendedName>
</protein>
<dbReference type="InterPro" id="IPR051245">
    <property type="entry name" value="eIF5-mimic_regulator"/>
</dbReference>
<sequence length="321" mass="36413">MTTPAPKPPTGSQFKLKQRKREAVTKYEPNSFRDSFLKIIPEDATELAKYSQTLEINESKIDYKFYAEPLFELLIVGGLIAPGGIVEEGPRRNPFSIFAGEDSRAAIRARVDILIKLTRRYKYLEKKLEDTLVHLLQYVNKFGDDAAKLATAVGMLTAMQLCSMGVLVNLIKDHLVKDGASLRFATGVFKSYLDEQSIDHLSATLKKSGIDNKLLDFFPPNKREEEYLTRHFESEGLKPLVDYFRKRQQFAVKDKTGAELKEMFGSAGVPEVIAYIKQQVTANSWNEQDVIPLIWDAMMGAVDWSNRPEQIESQLVRQLTV</sequence>
<feature type="non-terminal residue" evidence="3">
    <location>
        <position position="321"/>
    </location>
</feature>
<dbReference type="InterPro" id="IPR057397">
    <property type="entry name" value="HEAT_5MP1_2"/>
</dbReference>
<evidence type="ECO:0000259" key="2">
    <source>
        <dbReference type="Pfam" id="PF25504"/>
    </source>
</evidence>
<dbReference type="Proteomes" id="UP000269721">
    <property type="component" value="Unassembled WGS sequence"/>
</dbReference>